<evidence type="ECO:0000313" key="1">
    <source>
        <dbReference type="EMBL" id="ANH51636.1"/>
    </source>
</evidence>
<accession>A0A173GDA4</accession>
<sequence length="167" mass="18700">MIDLPHVLAKSIFAMHDLARFVERYQRAHSAIVTTYSNAAMALDVSEKKSRDNVLAALLKDINIILIGNPDTQPWPLVDMNPYHIGLAFRHEMLNLMMQDDIGMEQLNLFINKVYFPALVLKDLQTILLTQGKCPLYDKAVVDAMAGLAHQAACLRTNNALEVPKDA</sequence>
<keyword evidence="2" id="KW-1185">Reference proteome</keyword>
<protein>
    <submittedName>
        <fullName evidence="1">Uncharacterized protein</fullName>
    </submittedName>
</protein>
<evidence type="ECO:0000313" key="2">
    <source>
        <dbReference type="Proteomes" id="UP000222975"/>
    </source>
</evidence>
<gene>
    <name evidence="1" type="ORF">SIMMY50_174</name>
</gene>
<dbReference type="Proteomes" id="UP000222975">
    <property type="component" value="Segment"/>
</dbReference>
<organism evidence="1 2">
    <name type="scientific">Erwinia phage vB_EamM_Simmy50</name>
    <dbReference type="NCBI Taxonomy" id="1815988"/>
    <lineage>
        <taxon>Viruses</taxon>
        <taxon>Duplodnaviria</taxon>
        <taxon>Heunggongvirae</taxon>
        <taxon>Uroviricota</taxon>
        <taxon>Caudoviricetes</taxon>
        <taxon>Chimalliviridae</taxon>
        <taxon>Agricanvirus</taxon>
        <taxon>Agricanvirus simmy50</taxon>
    </lineage>
</organism>
<dbReference type="EMBL" id="KU886223">
    <property type="protein sequence ID" value="ANH51636.1"/>
    <property type="molecule type" value="Genomic_DNA"/>
</dbReference>
<name>A0A173GDA4_9CAUD</name>
<proteinExistence type="predicted"/>
<reference evidence="2" key="1">
    <citation type="submission" date="2016-03" db="EMBL/GenBank/DDBJ databases">
        <authorList>
            <person name="Sharma R."/>
            <person name="Simister A.R."/>
            <person name="Berg J.A."/>
            <person name="Jensen G.L."/>
            <person name="Keele B.R."/>
            <person name="Ward M.E.H."/>
            <person name="Breakwell D.P."/>
            <person name="Hope S."/>
            <person name="Grose J.H."/>
        </authorList>
    </citation>
    <scope>NUCLEOTIDE SEQUENCE [LARGE SCALE GENOMIC DNA]</scope>
</reference>